<dbReference type="PROSITE" id="PS50887">
    <property type="entry name" value="GGDEF"/>
    <property type="match status" value="1"/>
</dbReference>
<dbReference type="PANTHER" id="PTHR33121">
    <property type="entry name" value="CYCLIC DI-GMP PHOSPHODIESTERASE PDEF"/>
    <property type="match status" value="1"/>
</dbReference>
<dbReference type="NCBIfam" id="TIGR00254">
    <property type="entry name" value="GGDEF"/>
    <property type="match status" value="1"/>
</dbReference>
<dbReference type="InterPro" id="IPR029016">
    <property type="entry name" value="GAF-like_dom_sf"/>
</dbReference>
<proteinExistence type="predicted"/>
<organism evidence="3 4">
    <name type="scientific">Massilia aerilata</name>
    <dbReference type="NCBI Taxonomy" id="453817"/>
    <lineage>
        <taxon>Bacteria</taxon>
        <taxon>Pseudomonadati</taxon>
        <taxon>Pseudomonadota</taxon>
        <taxon>Betaproteobacteria</taxon>
        <taxon>Burkholderiales</taxon>
        <taxon>Oxalobacteraceae</taxon>
        <taxon>Telluria group</taxon>
        <taxon>Massilia</taxon>
    </lineage>
</organism>
<dbReference type="SUPFAM" id="SSF55073">
    <property type="entry name" value="Nucleotide cyclase"/>
    <property type="match status" value="1"/>
</dbReference>
<dbReference type="InterPro" id="IPR043128">
    <property type="entry name" value="Rev_trsase/Diguanyl_cyclase"/>
</dbReference>
<evidence type="ECO:0000259" key="2">
    <source>
        <dbReference type="PROSITE" id="PS50887"/>
    </source>
</evidence>
<evidence type="ECO:0000313" key="3">
    <source>
        <dbReference type="EMBL" id="MFC5547524.1"/>
    </source>
</evidence>
<keyword evidence="4" id="KW-1185">Reference proteome</keyword>
<dbReference type="InterPro" id="IPR000160">
    <property type="entry name" value="GGDEF_dom"/>
</dbReference>
<dbReference type="InterPro" id="IPR050706">
    <property type="entry name" value="Cyclic-di-GMP_PDE-like"/>
</dbReference>
<dbReference type="SMART" id="SM00267">
    <property type="entry name" value="GGDEF"/>
    <property type="match status" value="1"/>
</dbReference>
<dbReference type="Pfam" id="PF01590">
    <property type="entry name" value="GAF"/>
    <property type="match status" value="1"/>
</dbReference>
<dbReference type="InterPro" id="IPR003018">
    <property type="entry name" value="GAF"/>
</dbReference>
<protein>
    <submittedName>
        <fullName evidence="3">Bifunctional diguanylate cyclase/phosphodiesterase</fullName>
    </submittedName>
</protein>
<evidence type="ECO:0000313" key="4">
    <source>
        <dbReference type="Proteomes" id="UP001596086"/>
    </source>
</evidence>
<dbReference type="Gene3D" id="3.30.450.40">
    <property type="match status" value="1"/>
</dbReference>
<dbReference type="Gene3D" id="3.20.20.450">
    <property type="entry name" value="EAL domain"/>
    <property type="match status" value="1"/>
</dbReference>
<dbReference type="SUPFAM" id="SSF55781">
    <property type="entry name" value="GAF domain-like"/>
    <property type="match status" value="1"/>
</dbReference>
<dbReference type="Pfam" id="PF00990">
    <property type="entry name" value="GGDEF"/>
    <property type="match status" value="1"/>
</dbReference>
<dbReference type="InterPro" id="IPR029787">
    <property type="entry name" value="Nucleotide_cyclase"/>
</dbReference>
<dbReference type="SMART" id="SM00065">
    <property type="entry name" value="GAF"/>
    <property type="match status" value="1"/>
</dbReference>
<comment type="caution">
    <text evidence="3">The sequence shown here is derived from an EMBL/GenBank/DDBJ whole genome shotgun (WGS) entry which is preliminary data.</text>
</comment>
<evidence type="ECO:0000259" key="1">
    <source>
        <dbReference type="PROSITE" id="PS50883"/>
    </source>
</evidence>
<accession>A0ABW0RTF8</accession>
<dbReference type="RefSeq" id="WP_379766960.1">
    <property type="nucleotide sequence ID" value="NZ_JBHSMZ010000001.1"/>
</dbReference>
<dbReference type="PANTHER" id="PTHR33121:SF19">
    <property type="entry name" value="CYCLIC DI-GMP PHOSPHODIESTERASE PA2567"/>
    <property type="match status" value="1"/>
</dbReference>
<dbReference type="CDD" id="cd01948">
    <property type="entry name" value="EAL"/>
    <property type="match status" value="1"/>
</dbReference>
<reference evidence="4" key="1">
    <citation type="journal article" date="2019" name="Int. J. Syst. Evol. Microbiol.">
        <title>The Global Catalogue of Microorganisms (GCM) 10K type strain sequencing project: providing services to taxonomists for standard genome sequencing and annotation.</title>
        <authorList>
            <consortium name="The Broad Institute Genomics Platform"/>
            <consortium name="The Broad Institute Genome Sequencing Center for Infectious Disease"/>
            <person name="Wu L."/>
            <person name="Ma J."/>
        </authorList>
    </citation>
    <scope>NUCLEOTIDE SEQUENCE [LARGE SCALE GENOMIC DNA]</scope>
    <source>
        <strain evidence="4">CGMCC 4.5798</strain>
    </source>
</reference>
<feature type="domain" description="EAL" evidence="1">
    <location>
        <begin position="367"/>
        <end position="621"/>
    </location>
</feature>
<feature type="domain" description="GGDEF" evidence="2">
    <location>
        <begin position="224"/>
        <end position="358"/>
    </location>
</feature>
<sequence>MKVPDIPVDEARRLAALHATRLLGSPPEEAFDRITRMAARLLNAPTALVSLVDKDVQWFKSRCGFEGAGTAREISFCGHAILQHAPLVVGDATQDPRFRDNPMVTGDAHVRFYAGVPLYSVDRMPIGTLCVIDREPRQLSGEELDLLRDLARMVEQLIHHRQLASAAQALCSHVLLDTANPELSAAAGQVEFLLNHDQLTGLSNRQALVRTIGAGIEAWRRQDTPTLVASINLDKFKRLNEALGHHAGDQALVSITWSLQSVLRPEDLLARIGNDEFMVLLPGLGDDSVARDRLRQLMQAVHREFKNPGGGAIPLTCSIGYAIYPQDGDSADILMNNAAMATRRAKLMGGGQIQHFSEELKAAFKRKLTMESQLRAALDHKELFLMYQPKIALKDGSVAGLEVLLRWRHPRHGVVSPVEFIPVAEEAGLIVEIGEWVLKSAVDQCRAWRVEGVPTVPVAVNLSARQFHRTDIVGCVASVVRDAGLAPGDLELELTESMSVQCPERSAGLMARLRGLGCTISIDDFGTGYSSLSYLKQLPVDKLKIDRSFVQDMHQSAESMAMVKAIIAMAHGLRLEVIAEGVELQEQLDGLRAAGCDQIQGFYYSKPLSPEDCAGYLREQAAPRAPG</sequence>
<dbReference type="PROSITE" id="PS50883">
    <property type="entry name" value="EAL"/>
    <property type="match status" value="1"/>
</dbReference>
<gene>
    <name evidence="3" type="ORF">ACFPO9_03225</name>
</gene>
<dbReference type="InterPro" id="IPR001633">
    <property type="entry name" value="EAL_dom"/>
</dbReference>
<dbReference type="SMART" id="SM00052">
    <property type="entry name" value="EAL"/>
    <property type="match status" value="1"/>
</dbReference>
<dbReference type="CDD" id="cd01949">
    <property type="entry name" value="GGDEF"/>
    <property type="match status" value="1"/>
</dbReference>
<dbReference type="Pfam" id="PF00563">
    <property type="entry name" value="EAL"/>
    <property type="match status" value="1"/>
</dbReference>
<dbReference type="Proteomes" id="UP001596086">
    <property type="component" value="Unassembled WGS sequence"/>
</dbReference>
<dbReference type="EMBL" id="JBHSMZ010000001">
    <property type="protein sequence ID" value="MFC5547524.1"/>
    <property type="molecule type" value="Genomic_DNA"/>
</dbReference>
<dbReference type="InterPro" id="IPR035919">
    <property type="entry name" value="EAL_sf"/>
</dbReference>
<dbReference type="SUPFAM" id="SSF141868">
    <property type="entry name" value="EAL domain-like"/>
    <property type="match status" value="1"/>
</dbReference>
<name>A0ABW0RTF8_9BURK</name>
<dbReference type="Gene3D" id="3.30.70.270">
    <property type="match status" value="1"/>
</dbReference>